<gene>
    <name evidence="1" type="ORF">IW18_03135</name>
</gene>
<dbReference type="RefSeq" id="WP_041516118.1">
    <property type="nucleotide sequence ID" value="NZ_JPRK01000003.1"/>
</dbReference>
<proteinExistence type="predicted"/>
<dbReference type="Proteomes" id="UP000032061">
    <property type="component" value="Unassembled WGS sequence"/>
</dbReference>
<reference evidence="1 2" key="1">
    <citation type="submission" date="2015-01" db="EMBL/GenBank/DDBJ databases">
        <title>Genome of Flavobacterium hibernum DSM 12611.</title>
        <authorList>
            <person name="Stropko S.J."/>
            <person name="Pipes S.E."/>
            <person name="Newman J.D."/>
        </authorList>
    </citation>
    <scope>NUCLEOTIDE SEQUENCE [LARGE SCALE GENOMIC DNA]</scope>
    <source>
        <strain evidence="1 2">DSM 12611</strain>
    </source>
</reference>
<dbReference type="EMBL" id="JPRK01000003">
    <property type="protein sequence ID" value="KIO54456.1"/>
    <property type="molecule type" value="Genomic_DNA"/>
</dbReference>
<accession>A0A0D0F483</accession>
<comment type="caution">
    <text evidence="1">The sequence shown here is derived from an EMBL/GenBank/DDBJ whole genome shotgun (WGS) entry which is preliminary data.</text>
</comment>
<evidence type="ECO:0000313" key="2">
    <source>
        <dbReference type="Proteomes" id="UP000032061"/>
    </source>
</evidence>
<organism evidence="1 2">
    <name type="scientific">Flavobacterium hibernum</name>
    <dbReference type="NCBI Taxonomy" id="37752"/>
    <lineage>
        <taxon>Bacteria</taxon>
        <taxon>Pseudomonadati</taxon>
        <taxon>Bacteroidota</taxon>
        <taxon>Flavobacteriia</taxon>
        <taxon>Flavobacteriales</taxon>
        <taxon>Flavobacteriaceae</taxon>
        <taxon>Flavobacterium</taxon>
    </lineage>
</organism>
<dbReference type="AlphaFoldDB" id="A0A0D0F483"/>
<sequence>MYTNEQTIYLMQNNENDTIRLINLEIKKIFASIPNRTSKPNLQSQWKTETTYGMPISSNHPKMML</sequence>
<name>A0A0D0F483_9FLAO</name>
<protein>
    <submittedName>
        <fullName evidence="1">Uncharacterized protein</fullName>
    </submittedName>
</protein>
<evidence type="ECO:0000313" key="1">
    <source>
        <dbReference type="EMBL" id="KIO54456.1"/>
    </source>
</evidence>